<dbReference type="InterPro" id="IPR056411">
    <property type="entry name" value="CysS_C"/>
</dbReference>
<keyword evidence="1" id="KW-0436">Ligase</keyword>
<keyword evidence="2" id="KW-0547">Nucleotide-binding</keyword>
<gene>
    <name evidence="5" type="ORF">GX618_03095</name>
</gene>
<sequence length="142" mass="16434">SYSNVINKLKEINNGKEGKVSEEYINRFKEALCDNFNTPKVLALVNNIVKSNLKPEDILATVFEFDKVLGLDIEKNVLNSENQNKELSISEIEEPIIKEILLKRENARNEKDWNESDRLRDELLQKGYQILDKPNGQFVVKI</sequence>
<dbReference type="AlphaFoldDB" id="A0A847EU28"/>
<evidence type="ECO:0000313" key="6">
    <source>
        <dbReference type="Proteomes" id="UP000554004"/>
    </source>
</evidence>
<dbReference type="Pfam" id="PF23493">
    <property type="entry name" value="CysS_C"/>
    <property type="match status" value="1"/>
</dbReference>
<dbReference type="GO" id="GO:0005524">
    <property type="term" value="F:ATP binding"/>
    <property type="evidence" value="ECO:0007669"/>
    <property type="project" value="UniProtKB-KW"/>
</dbReference>
<dbReference type="InterPro" id="IPR009080">
    <property type="entry name" value="tRNAsynth_Ia_anticodon-bd"/>
</dbReference>
<comment type="caution">
    <text evidence="5">The sequence shown here is derived from an EMBL/GenBank/DDBJ whole genome shotgun (WGS) entry which is preliminary data.</text>
</comment>
<protein>
    <recommendedName>
        <fullName evidence="4">Cysteinyl-tRNA ligase anticodon binding domain-containing protein</fullName>
    </recommendedName>
</protein>
<dbReference type="Gene3D" id="1.20.120.1910">
    <property type="entry name" value="Cysteine-tRNA ligase, C-terminal anti-codon recognition domain"/>
    <property type="match status" value="1"/>
</dbReference>
<proteinExistence type="predicted"/>
<keyword evidence="3" id="KW-0067">ATP-binding</keyword>
<dbReference type="EMBL" id="JAAZAL010000109">
    <property type="protein sequence ID" value="NLE31235.1"/>
    <property type="molecule type" value="Genomic_DNA"/>
</dbReference>
<dbReference type="Proteomes" id="UP000554004">
    <property type="component" value="Unassembled WGS sequence"/>
</dbReference>
<evidence type="ECO:0000256" key="2">
    <source>
        <dbReference type="ARBA" id="ARBA00022741"/>
    </source>
</evidence>
<accession>A0A847EU28</accession>
<dbReference type="SUPFAM" id="SSF47323">
    <property type="entry name" value="Anticodon-binding domain of a subclass of class I aminoacyl-tRNA synthetases"/>
    <property type="match status" value="1"/>
</dbReference>
<name>A0A847EU28_9BACT</name>
<evidence type="ECO:0000256" key="3">
    <source>
        <dbReference type="ARBA" id="ARBA00022840"/>
    </source>
</evidence>
<reference evidence="5 6" key="1">
    <citation type="journal article" date="2020" name="Biotechnol. Biofuels">
        <title>New insights from the biogas microbiome by comprehensive genome-resolved metagenomics of nearly 1600 species originating from multiple anaerobic digesters.</title>
        <authorList>
            <person name="Campanaro S."/>
            <person name="Treu L."/>
            <person name="Rodriguez-R L.M."/>
            <person name="Kovalovszki A."/>
            <person name="Ziels R.M."/>
            <person name="Maus I."/>
            <person name="Zhu X."/>
            <person name="Kougias P.G."/>
            <person name="Basile A."/>
            <person name="Luo G."/>
            <person name="Schluter A."/>
            <person name="Konstantinidis K.T."/>
            <person name="Angelidaki I."/>
        </authorList>
    </citation>
    <scope>NUCLEOTIDE SEQUENCE [LARGE SCALE GENOMIC DNA]</scope>
    <source>
        <strain evidence="5">AS06rmzACSIP_421</strain>
    </source>
</reference>
<evidence type="ECO:0000256" key="1">
    <source>
        <dbReference type="ARBA" id="ARBA00022598"/>
    </source>
</evidence>
<evidence type="ECO:0000313" key="5">
    <source>
        <dbReference type="EMBL" id="NLE31235.1"/>
    </source>
</evidence>
<organism evidence="5 6">
    <name type="scientific">Candidatus Dojkabacteria bacterium</name>
    <dbReference type="NCBI Taxonomy" id="2099670"/>
    <lineage>
        <taxon>Bacteria</taxon>
        <taxon>Candidatus Dojkabacteria</taxon>
    </lineage>
</organism>
<feature type="non-terminal residue" evidence="5">
    <location>
        <position position="1"/>
    </location>
</feature>
<dbReference type="GO" id="GO:0004812">
    <property type="term" value="F:aminoacyl-tRNA ligase activity"/>
    <property type="evidence" value="ECO:0007669"/>
    <property type="project" value="InterPro"/>
</dbReference>
<feature type="domain" description="Cysteinyl-tRNA ligase anticodon binding" evidence="4">
    <location>
        <begin position="98"/>
        <end position="139"/>
    </location>
</feature>
<evidence type="ECO:0000259" key="4">
    <source>
        <dbReference type="Pfam" id="PF23493"/>
    </source>
</evidence>
<dbReference type="GO" id="GO:0006418">
    <property type="term" value="P:tRNA aminoacylation for protein translation"/>
    <property type="evidence" value="ECO:0007669"/>
    <property type="project" value="InterPro"/>
</dbReference>